<dbReference type="AlphaFoldDB" id="A0A9K3NMZ1"/>
<reference evidence="2" key="2">
    <citation type="submission" date="2020-06" db="EMBL/GenBank/DDBJ databases">
        <title>Helianthus annuus Genome sequencing and assembly Release 2.</title>
        <authorList>
            <person name="Gouzy J."/>
            <person name="Langlade N."/>
            <person name="Munos S."/>
        </authorList>
    </citation>
    <scope>NUCLEOTIDE SEQUENCE</scope>
    <source>
        <tissue evidence="2">Leaves</tissue>
    </source>
</reference>
<accession>A0A9K3NMZ1</accession>
<dbReference type="EMBL" id="MNCJ02000320">
    <property type="protein sequence ID" value="KAF5806209.1"/>
    <property type="molecule type" value="Genomic_DNA"/>
</dbReference>
<dbReference type="Proteomes" id="UP000215914">
    <property type="component" value="Unassembled WGS sequence"/>
</dbReference>
<dbReference type="Gramene" id="mRNA:HanXRQr2_Chr05g0218681">
    <property type="protein sequence ID" value="CDS:HanXRQr2_Chr05g0218681.1"/>
    <property type="gene ID" value="HanXRQr2_Chr05g0218681"/>
</dbReference>
<name>A0A9K3NMZ1_HELAN</name>
<comment type="caution">
    <text evidence="2">The sequence shown here is derived from an EMBL/GenBank/DDBJ whole genome shotgun (WGS) entry which is preliminary data.</text>
</comment>
<evidence type="ECO:0000313" key="2">
    <source>
        <dbReference type="EMBL" id="KAF5806209.1"/>
    </source>
</evidence>
<reference evidence="2" key="1">
    <citation type="journal article" date="2017" name="Nature">
        <title>The sunflower genome provides insights into oil metabolism, flowering and Asterid evolution.</title>
        <authorList>
            <person name="Badouin H."/>
            <person name="Gouzy J."/>
            <person name="Grassa C.J."/>
            <person name="Murat F."/>
            <person name="Staton S.E."/>
            <person name="Cottret L."/>
            <person name="Lelandais-Briere C."/>
            <person name="Owens G.L."/>
            <person name="Carrere S."/>
            <person name="Mayjonade B."/>
            <person name="Legrand L."/>
            <person name="Gill N."/>
            <person name="Kane N.C."/>
            <person name="Bowers J.E."/>
            <person name="Hubner S."/>
            <person name="Bellec A."/>
            <person name="Berard A."/>
            <person name="Berges H."/>
            <person name="Blanchet N."/>
            <person name="Boniface M.C."/>
            <person name="Brunel D."/>
            <person name="Catrice O."/>
            <person name="Chaidir N."/>
            <person name="Claudel C."/>
            <person name="Donnadieu C."/>
            <person name="Faraut T."/>
            <person name="Fievet G."/>
            <person name="Helmstetter N."/>
            <person name="King M."/>
            <person name="Knapp S.J."/>
            <person name="Lai Z."/>
            <person name="Le Paslier M.C."/>
            <person name="Lippi Y."/>
            <person name="Lorenzon L."/>
            <person name="Mandel J.R."/>
            <person name="Marage G."/>
            <person name="Marchand G."/>
            <person name="Marquand E."/>
            <person name="Bret-Mestries E."/>
            <person name="Morien E."/>
            <person name="Nambeesan S."/>
            <person name="Nguyen T."/>
            <person name="Pegot-Espagnet P."/>
            <person name="Pouilly N."/>
            <person name="Raftis F."/>
            <person name="Sallet E."/>
            <person name="Schiex T."/>
            <person name="Thomas J."/>
            <person name="Vandecasteele C."/>
            <person name="Vares D."/>
            <person name="Vear F."/>
            <person name="Vautrin S."/>
            <person name="Crespi M."/>
            <person name="Mangin B."/>
            <person name="Burke J.M."/>
            <person name="Salse J."/>
            <person name="Munos S."/>
            <person name="Vincourt P."/>
            <person name="Rieseberg L.H."/>
            <person name="Langlade N.B."/>
        </authorList>
    </citation>
    <scope>NUCLEOTIDE SEQUENCE</scope>
    <source>
        <tissue evidence="2">Leaves</tissue>
    </source>
</reference>
<evidence type="ECO:0000313" key="3">
    <source>
        <dbReference type="Proteomes" id="UP000215914"/>
    </source>
</evidence>
<feature type="compositionally biased region" description="Low complexity" evidence="1">
    <location>
        <begin position="89"/>
        <end position="102"/>
    </location>
</feature>
<feature type="region of interest" description="Disordered" evidence="1">
    <location>
        <begin position="82"/>
        <end position="102"/>
    </location>
</feature>
<protein>
    <submittedName>
        <fullName evidence="2">Uncharacterized protein</fullName>
    </submittedName>
</protein>
<proteinExistence type="predicted"/>
<evidence type="ECO:0000256" key="1">
    <source>
        <dbReference type="SAM" id="MobiDB-lite"/>
    </source>
</evidence>
<gene>
    <name evidence="2" type="ORF">HanXRQr2_Chr05g0218681</name>
</gene>
<sequence>MHLNRLAHAPTPIFFGGWVYRLFKHFTNIPRSFERSPWSGRVDYHICRAMNLLYEAEDGTVSFQRTQGYAWNPQEALVLHAPPPHFQYPPQGDPGQSSSQGGGFPNFQSLHDLLQETLCAPGTPTTSPTTHTTGLELSSATLTIYKMISVASGSTWRGMGAEVMVAMKTWSRRLGGTRGWLVMSPQV</sequence>
<organism evidence="2 3">
    <name type="scientific">Helianthus annuus</name>
    <name type="common">Common sunflower</name>
    <dbReference type="NCBI Taxonomy" id="4232"/>
    <lineage>
        <taxon>Eukaryota</taxon>
        <taxon>Viridiplantae</taxon>
        <taxon>Streptophyta</taxon>
        <taxon>Embryophyta</taxon>
        <taxon>Tracheophyta</taxon>
        <taxon>Spermatophyta</taxon>
        <taxon>Magnoliopsida</taxon>
        <taxon>eudicotyledons</taxon>
        <taxon>Gunneridae</taxon>
        <taxon>Pentapetalae</taxon>
        <taxon>asterids</taxon>
        <taxon>campanulids</taxon>
        <taxon>Asterales</taxon>
        <taxon>Asteraceae</taxon>
        <taxon>Asteroideae</taxon>
        <taxon>Heliantheae alliance</taxon>
        <taxon>Heliantheae</taxon>
        <taxon>Helianthus</taxon>
    </lineage>
</organism>
<keyword evidence="3" id="KW-1185">Reference proteome</keyword>